<dbReference type="Proteomes" id="UP001437256">
    <property type="component" value="Unassembled WGS sequence"/>
</dbReference>
<comment type="caution">
    <text evidence="1">The sequence shown here is derived from an EMBL/GenBank/DDBJ whole genome shotgun (WGS) entry which is preliminary data.</text>
</comment>
<evidence type="ECO:0000313" key="1">
    <source>
        <dbReference type="EMBL" id="KAL0066848.1"/>
    </source>
</evidence>
<proteinExistence type="predicted"/>
<gene>
    <name evidence="1" type="ORF">AAF712_006043</name>
</gene>
<evidence type="ECO:0000313" key="2">
    <source>
        <dbReference type="Proteomes" id="UP001437256"/>
    </source>
</evidence>
<accession>A0ABR2ZZP5</accession>
<sequence length="359" mass="40014">MTKLVITPRHLPVIWHYTSNRDTASQSHRFLKATLDLAVNPGEILGLLSKCNVVGVTQLRLEKSTNPTTSPDFMECAVADVCKKFPSATELEITSMVGNLQGTVLSSFVTRLVHLTLHVAFEPLATVVDLSFEVLETLVIVDRRMASSSLTFLPSGFQFFSRVASLILAPHLQELCLVGNLRQHLLPVRALIRKFSSSITKLGLLEDDTPDNYSHLQLPPLPRLRTLIVECSWAHAAVHRIGVLPQTLPLLEQVVLQADINFIYAGMTAIHWDTFFDGMHALENRVEVIQLEIRGESRGIEGSFQSVFMDRVSEHHAQSKISSFRIEEGFALSFPEPAEVAKSNSWDNLRGGSPGWRSR</sequence>
<reference evidence="1 2" key="1">
    <citation type="submission" date="2024-05" db="EMBL/GenBank/DDBJ databases">
        <title>A draft genome resource for the thread blight pathogen Marasmius tenuissimus strain MS-2.</title>
        <authorList>
            <person name="Yulfo-Soto G.E."/>
            <person name="Baruah I.K."/>
            <person name="Amoako-Attah I."/>
            <person name="Bukari Y."/>
            <person name="Meinhardt L.W."/>
            <person name="Bailey B.A."/>
            <person name="Cohen S.P."/>
        </authorList>
    </citation>
    <scope>NUCLEOTIDE SEQUENCE [LARGE SCALE GENOMIC DNA]</scope>
    <source>
        <strain evidence="1 2">MS-2</strain>
    </source>
</reference>
<keyword evidence="2" id="KW-1185">Reference proteome</keyword>
<name>A0ABR2ZZP5_9AGAR</name>
<protein>
    <submittedName>
        <fullName evidence="1">Uncharacterized protein</fullName>
    </submittedName>
</protein>
<dbReference type="EMBL" id="JBBXMP010000031">
    <property type="protein sequence ID" value="KAL0066848.1"/>
    <property type="molecule type" value="Genomic_DNA"/>
</dbReference>
<organism evidence="1 2">
    <name type="scientific">Marasmius tenuissimus</name>
    <dbReference type="NCBI Taxonomy" id="585030"/>
    <lineage>
        <taxon>Eukaryota</taxon>
        <taxon>Fungi</taxon>
        <taxon>Dikarya</taxon>
        <taxon>Basidiomycota</taxon>
        <taxon>Agaricomycotina</taxon>
        <taxon>Agaricomycetes</taxon>
        <taxon>Agaricomycetidae</taxon>
        <taxon>Agaricales</taxon>
        <taxon>Marasmiineae</taxon>
        <taxon>Marasmiaceae</taxon>
        <taxon>Marasmius</taxon>
    </lineage>
</organism>